<feature type="transmembrane region" description="Helical" evidence="2">
    <location>
        <begin position="405"/>
        <end position="424"/>
    </location>
</feature>
<protein>
    <recommendedName>
        <fullName evidence="5">Glycosyltransferase RgtA/B/C/D-like domain-containing protein</fullName>
    </recommendedName>
</protein>
<name>A0A517Z9S1_9PLAN</name>
<gene>
    <name evidence="3" type="ORF">Mal4_35600</name>
</gene>
<feature type="transmembrane region" description="Helical" evidence="2">
    <location>
        <begin position="210"/>
        <end position="234"/>
    </location>
</feature>
<feature type="transmembrane region" description="Helical" evidence="2">
    <location>
        <begin position="319"/>
        <end position="337"/>
    </location>
</feature>
<evidence type="ECO:0000256" key="1">
    <source>
        <dbReference type="SAM" id="MobiDB-lite"/>
    </source>
</evidence>
<dbReference type="EMBL" id="CP036275">
    <property type="protein sequence ID" value="QDU39223.1"/>
    <property type="molecule type" value="Genomic_DNA"/>
</dbReference>
<dbReference type="KEGG" id="mri:Mal4_35600"/>
<feature type="transmembrane region" description="Helical" evidence="2">
    <location>
        <begin position="246"/>
        <end position="265"/>
    </location>
</feature>
<feature type="transmembrane region" description="Helical" evidence="2">
    <location>
        <begin position="376"/>
        <end position="393"/>
    </location>
</feature>
<sequence length="678" mass="76495">MSEPSDTAESSPHTPSILARRLCVVLILLSTILSGVRLMHARPLQSANDRSRWMTVWSLTEQGSYRIDDIRQRKGWDSIDIVRHEGHFYSTKPPLFPTMVAGLYWTIKNTLGWTLDDDLEATTRLILLLINVIPMTIALVLLDRMFARFARTDFAYVLAMASAAFGTLLLQFLMALNNHTIAACSLVFALAPAISIIADGKREWWRFALAGFWAMFTCCNELPAASFGIVIFVLLALQDRQLTLKAFVPAALVPLIAFFITTYLATSGWKPFYLYYGTEKYEFVHEGIPSYWLQPRGIDRNLDSPLTYLLHCTLGHHGVFSLTPVFLLSLAGFAWGFRQVSPALKTLLLTGGGLSLLMFVFYLSKTEHYNYGGLSVALRWMLWLVPFWLIALIPPADEIANRRWAPWLCGLLLAGSVFSAWYPLNGPWKPPWLYTVMQNAGWIDYSDPRPKFSRPVHSWIGQIPTGPRREDYWIELTGSTVDVAARTLRLEDLGLVESEGRAGRRIRVIWKTADVETRRLSLDLDPEAFNAGKPMEEALIAVVNGEATGITRNQAIRFLKGGPFETSYRHGGERYLRSGMRDDAFRTEIGVAQATVRPAGDPQRRFRYRRDVWFCRDVPFGLLVFDDRVTDVRTGAVVASERLSIRRSGTVTLTTDAHDGEPLMPWDRGGLGGMSLER</sequence>
<accession>A0A517Z9S1</accession>
<feature type="transmembrane region" description="Helical" evidence="2">
    <location>
        <begin position="343"/>
        <end position="364"/>
    </location>
</feature>
<dbReference type="OrthoDB" id="251120at2"/>
<dbReference type="Proteomes" id="UP000320496">
    <property type="component" value="Chromosome"/>
</dbReference>
<feature type="compositionally biased region" description="Gly residues" evidence="1">
    <location>
        <begin position="669"/>
        <end position="678"/>
    </location>
</feature>
<keyword evidence="2" id="KW-1133">Transmembrane helix</keyword>
<reference evidence="3 4" key="1">
    <citation type="submission" date="2019-02" db="EMBL/GenBank/DDBJ databases">
        <title>Deep-cultivation of Planctomycetes and their phenomic and genomic characterization uncovers novel biology.</title>
        <authorList>
            <person name="Wiegand S."/>
            <person name="Jogler M."/>
            <person name="Boedeker C."/>
            <person name="Pinto D."/>
            <person name="Vollmers J."/>
            <person name="Rivas-Marin E."/>
            <person name="Kohn T."/>
            <person name="Peeters S.H."/>
            <person name="Heuer A."/>
            <person name="Rast P."/>
            <person name="Oberbeckmann S."/>
            <person name="Bunk B."/>
            <person name="Jeske O."/>
            <person name="Meyerdierks A."/>
            <person name="Storesund J.E."/>
            <person name="Kallscheuer N."/>
            <person name="Luecker S."/>
            <person name="Lage O.M."/>
            <person name="Pohl T."/>
            <person name="Merkel B.J."/>
            <person name="Hornburger P."/>
            <person name="Mueller R.-W."/>
            <person name="Bruemmer F."/>
            <person name="Labrenz M."/>
            <person name="Spormann A.M."/>
            <person name="Op den Camp H."/>
            <person name="Overmann J."/>
            <person name="Amann R."/>
            <person name="Jetten M.S.M."/>
            <person name="Mascher T."/>
            <person name="Medema M.H."/>
            <person name="Devos D.P."/>
            <person name="Kaster A.-K."/>
            <person name="Ovreas L."/>
            <person name="Rohde M."/>
            <person name="Galperin M.Y."/>
            <person name="Jogler C."/>
        </authorList>
    </citation>
    <scope>NUCLEOTIDE SEQUENCE [LARGE SCALE GENOMIC DNA]</scope>
    <source>
        <strain evidence="3 4">Mal4</strain>
    </source>
</reference>
<evidence type="ECO:0000313" key="4">
    <source>
        <dbReference type="Proteomes" id="UP000320496"/>
    </source>
</evidence>
<feature type="transmembrane region" description="Helical" evidence="2">
    <location>
        <begin position="180"/>
        <end position="198"/>
    </location>
</feature>
<evidence type="ECO:0008006" key="5">
    <source>
        <dbReference type="Google" id="ProtNLM"/>
    </source>
</evidence>
<feature type="transmembrane region" description="Helical" evidence="2">
    <location>
        <begin position="121"/>
        <end position="142"/>
    </location>
</feature>
<evidence type="ECO:0000256" key="2">
    <source>
        <dbReference type="SAM" id="Phobius"/>
    </source>
</evidence>
<evidence type="ECO:0000313" key="3">
    <source>
        <dbReference type="EMBL" id="QDU39223.1"/>
    </source>
</evidence>
<keyword evidence="2" id="KW-0812">Transmembrane</keyword>
<keyword evidence="2" id="KW-0472">Membrane</keyword>
<keyword evidence="4" id="KW-1185">Reference proteome</keyword>
<feature type="transmembrane region" description="Helical" evidence="2">
    <location>
        <begin position="154"/>
        <end position="174"/>
    </location>
</feature>
<feature type="region of interest" description="Disordered" evidence="1">
    <location>
        <begin position="656"/>
        <end position="678"/>
    </location>
</feature>
<dbReference type="RefSeq" id="WP_145370429.1">
    <property type="nucleotide sequence ID" value="NZ_CP036275.1"/>
</dbReference>
<organism evidence="3 4">
    <name type="scientific">Maioricimonas rarisocia</name>
    <dbReference type="NCBI Taxonomy" id="2528026"/>
    <lineage>
        <taxon>Bacteria</taxon>
        <taxon>Pseudomonadati</taxon>
        <taxon>Planctomycetota</taxon>
        <taxon>Planctomycetia</taxon>
        <taxon>Planctomycetales</taxon>
        <taxon>Planctomycetaceae</taxon>
        <taxon>Maioricimonas</taxon>
    </lineage>
</organism>
<proteinExistence type="predicted"/>
<dbReference type="AlphaFoldDB" id="A0A517Z9S1"/>